<evidence type="ECO:0000256" key="2">
    <source>
        <dbReference type="ARBA" id="ARBA00009046"/>
    </source>
</evidence>
<protein>
    <submittedName>
        <fullName evidence="10">CRISPR-associated endonuclease Cas3</fullName>
    </submittedName>
</protein>
<dbReference type="GO" id="GO:0003723">
    <property type="term" value="F:RNA binding"/>
    <property type="evidence" value="ECO:0007669"/>
    <property type="project" value="TreeGrafter"/>
</dbReference>
<dbReference type="InterPro" id="IPR014001">
    <property type="entry name" value="Helicase_ATP-bd"/>
</dbReference>
<dbReference type="InterPro" id="IPR006483">
    <property type="entry name" value="CRISPR-assoc_Cas3_HD"/>
</dbReference>
<evidence type="ECO:0000256" key="5">
    <source>
        <dbReference type="ARBA" id="ARBA00022741"/>
    </source>
</evidence>
<dbReference type="InterPro" id="IPR027417">
    <property type="entry name" value="P-loop_NTPase"/>
</dbReference>
<dbReference type="PANTHER" id="PTHR47963:SF9">
    <property type="entry name" value="CRISPR-ASSOCIATED ENDONUCLEASE_HELICASE CAS3"/>
    <property type="match status" value="1"/>
</dbReference>
<keyword evidence="4" id="KW-0479">Metal-binding</keyword>
<keyword evidence="6" id="KW-0378">Hydrolase</keyword>
<keyword evidence="9" id="KW-0051">Antiviral defense</keyword>
<evidence type="ECO:0000256" key="8">
    <source>
        <dbReference type="ARBA" id="ARBA00022840"/>
    </source>
</evidence>
<dbReference type="PROSITE" id="PS51643">
    <property type="entry name" value="HD_CAS3"/>
    <property type="match status" value="1"/>
</dbReference>
<dbReference type="GO" id="GO:0016787">
    <property type="term" value="F:hydrolase activity"/>
    <property type="evidence" value="ECO:0007669"/>
    <property type="project" value="UniProtKB-KW"/>
</dbReference>
<dbReference type="GO" id="GO:0003724">
    <property type="term" value="F:RNA helicase activity"/>
    <property type="evidence" value="ECO:0007669"/>
    <property type="project" value="TreeGrafter"/>
</dbReference>
<comment type="similarity">
    <text evidence="1">In the N-terminal section; belongs to the CRISPR-associated nuclease Cas3-HD family.</text>
</comment>
<organism evidence="10 11">
    <name type="scientific">Kitasatospora aureofaciens</name>
    <name type="common">Streptomyces aureofaciens</name>
    <dbReference type="NCBI Taxonomy" id="1894"/>
    <lineage>
        <taxon>Bacteria</taxon>
        <taxon>Bacillati</taxon>
        <taxon>Actinomycetota</taxon>
        <taxon>Actinomycetes</taxon>
        <taxon>Kitasatosporales</taxon>
        <taxon>Streptomycetaceae</taxon>
        <taxon>Kitasatospora</taxon>
    </lineage>
</organism>
<evidence type="ECO:0000313" key="10">
    <source>
        <dbReference type="EMBL" id="OEV38982.1"/>
    </source>
</evidence>
<keyword evidence="8" id="KW-0067">ATP-binding</keyword>
<dbReference type="GeneID" id="97489156"/>
<dbReference type="GO" id="GO:0004519">
    <property type="term" value="F:endonuclease activity"/>
    <property type="evidence" value="ECO:0007669"/>
    <property type="project" value="UniProtKB-KW"/>
</dbReference>
<dbReference type="AlphaFoldDB" id="A0A1E7NE83"/>
<dbReference type="InterPro" id="IPR041372">
    <property type="entry name" value="Cas3_C"/>
</dbReference>
<evidence type="ECO:0000256" key="9">
    <source>
        <dbReference type="ARBA" id="ARBA00023118"/>
    </source>
</evidence>
<dbReference type="InterPro" id="IPR050547">
    <property type="entry name" value="DEAD_box_RNA_helicases"/>
</dbReference>
<evidence type="ECO:0000313" key="11">
    <source>
        <dbReference type="Proteomes" id="UP000037395"/>
    </source>
</evidence>
<accession>A0A1E7NE83</accession>
<comment type="similarity">
    <text evidence="2">In the central section; belongs to the CRISPR-associated helicase Cas3 family.</text>
</comment>
<dbReference type="SMART" id="SM00487">
    <property type="entry name" value="DEXDc"/>
    <property type="match status" value="1"/>
</dbReference>
<dbReference type="NCBIfam" id="TIGR01587">
    <property type="entry name" value="cas3_core"/>
    <property type="match status" value="1"/>
</dbReference>
<keyword evidence="3" id="KW-0540">Nuclease</keyword>
<dbReference type="PANTHER" id="PTHR47963">
    <property type="entry name" value="DEAD-BOX ATP-DEPENDENT RNA HELICASE 47, MITOCHONDRIAL"/>
    <property type="match status" value="1"/>
</dbReference>
<dbReference type="EMBL" id="JPRF03000002">
    <property type="protein sequence ID" value="OEV38982.1"/>
    <property type="molecule type" value="Genomic_DNA"/>
</dbReference>
<dbReference type="Pfam" id="PF18395">
    <property type="entry name" value="Cas3_C"/>
    <property type="match status" value="1"/>
</dbReference>
<dbReference type="Pfam" id="PF22590">
    <property type="entry name" value="Cas3-like_C_2"/>
    <property type="match status" value="1"/>
</dbReference>
<dbReference type="OrthoDB" id="9810236at2"/>
<dbReference type="Gene3D" id="1.10.3210.30">
    <property type="match status" value="1"/>
</dbReference>
<dbReference type="KEGG" id="kau:B6264_30165"/>
<dbReference type="Gene3D" id="3.40.50.300">
    <property type="entry name" value="P-loop containing nucleotide triphosphate hydrolases"/>
    <property type="match status" value="2"/>
</dbReference>
<keyword evidence="10" id="KW-0255">Endonuclease</keyword>
<dbReference type="CDD" id="cd17930">
    <property type="entry name" value="DEXHc_cas3"/>
    <property type="match status" value="1"/>
</dbReference>
<keyword evidence="11" id="KW-1185">Reference proteome</keyword>
<dbReference type="PROSITE" id="PS51192">
    <property type="entry name" value="HELICASE_ATP_BIND_1"/>
    <property type="match status" value="1"/>
</dbReference>
<evidence type="ECO:0000256" key="1">
    <source>
        <dbReference type="ARBA" id="ARBA00006847"/>
    </source>
</evidence>
<dbReference type="Proteomes" id="UP000037395">
    <property type="component" value="Unassembled WGS sequence"/>
</dbReference>
<dbReference type="Pfam" id="PF18019">
    <property type="entry name" value="Cas3_HD"/>
    <property type="match status" value="1"/>
</dbReference>
<keyword evidence="5" id="KW-0547">Nucleotide-binding</keyword>
<evidence type="ECO:0000256" key="7">
    <source>
        <dbReference type="ARBA" id="ARBA00022806"/>
    </source>
</evidence>
<evidence type="ECO:0000256" key="6">
    <source>
        <dbReference type="ARBA" id="ARBA00022801"/>
    </source>
</evidence>
<dbReference type="InterPro" id="IPR054712">
    <property type="entry name" value="Cas3-like_dom"/>
</dbReference>
<sequence length="943" mass="102318">MTDSYLVGVSGPERPDRRLWGKSAGLPGPYPVICHLLDTAAVAGALWDAVLSERVRRRLAVAMGVAEREAREMVMLWAGLHDIGKISLHFQQQVAEEFAKLLADPAYAEDNPAAKRSGYLRHETATHWGLVEFFRKCGYPLSKRVKQSPAHQVAQLLGGHHGCFAEALLAKEIAKPSGYQPGLGTAEGWQAQRLAHAHAVRRTVGAEKALESVLPGELAVVVVGLVVLADWLASQVDVIEPRMPGEAWKACDAELTEHFQSVIMAAPRWVRDAGLGRALFPNKPFSQQFPFPPNALQSDIAEHLPSQVKGPGLLLVTAPTGDGKTETALHAASVMARASGASGVYFALPTMATADAMFTRVRGFAEANIEGDRALTLMHSMAWLSPDYAAGQGSTDGTAVLADTEAGQWLRTGRRGLLAPLANGTIDQALTGVLPVRYGFLRLFGLSDKVLVVDEAHAYGPWMHSLLVRLLEWLGAFGAPVVLLSATLTGKAASSLVDAYRRGAGYHEPTTVEPCYPGWLFVDANSGTVAEPRKVGSSRARTLRMESRRVHWDVRDADGAAKKPGQQGRRAALREILAPATTEGGCVLVCCTTVDEAQRTYRYLRSVLPELAARDGGLRLLHSRFPAHERQRITAECEAAYGKPANKAAAAVPREGSILVATQIVEQSLDLDFDLIVSDLAPLAQLLQRAGRGKRHERPNRPAWTGKPNEPRMIVLEPLDDKDRVAAPRTWGTVYDASLLRRTSLLLEKQAAGAIRVPEDVQSLIDEVYADDFGAGLEPAAARELERMDAERIASAVAQEQVAQLTEIDAPYDVVDDLFRLSERGLGISEDLLTTRLGADSGRAVCVFEREAGTWSLAPDHDVLLPPGTVDRDAVALVIRHTVPLPGSWLAGRTDENAPPKSWTKRPLLADLALLRMRRDGERWTGQLGERQIEYSDVGISAN</sequence>
<evidence type="ECO:0000256" key="3">
    <source>
        <dbReference type="ARBA" id="ARBA00022722"/>
    </source>
</evidence>
<dbReference type="GO" id="GO:0005524">
    <property type="term" value="F:ATP binding"/>
    <property type="evidence" value="ECO:0007669"/>
    <property type="project" value="UniProtKB-KW"/>
</dbReference>
<gene>
    <name evidence="10" type="ORF">HS99_0017900</name>
</gene>
<name>A0A1E7NE83_KITAU</name>
<dbReference type="InterPro" id="IPR006474">
    <property type="entry name" value="Helicase_Cas3_CRISPR-ass_core"/>
</dbReference>
<reference evidence="10" key="1">
    <citation type="submission" date="2016-08" db="EMBL/GenBank/DDBJ databases">
        <title>Sequencing, Assembly and Comparative Genomics of S. aureofaciens ATCC 10762.</title>
        <authorList>
            <person name="Gradnigo J.S."/>
            <person name="Johnson N."/>
            <person name="Somerville G.A."/>
        </authorList>
    </citation>
    <scope>NUCLEOTIDE SEQUENCE [LARGE SCALE GENOMIC DNA]</scope>
    <source>
        <strain evidence="10">ATCC 10762</strain>
    </source>
</reference>
<dbReference type="GO" id="GO:0046872">
    <property type="term" value="F:metal ion binding"/>
    <property type="evidence" value="ECO:0007669"/>
    <property type="project" value="UniProtKB-KW"/>
</dbReference>
<dbReference type="GO" id="GO:0051607">
    <property type="term" value="P:defense response to virus"/>
    <property type="evidence" value="ECO:0007669"/>
    <property type="project" value="UniProtKB-KW"/>
</dbReference>
<dbReference type="InterPro" id="IPR038257">
    <property type="entry name" value="CRISPR-assoc_Cas3_HD_sf"/>
</dbReference>
<dbReference type="NCBIfam" id="TIGR01596">
    <property type="entry name" value="cas3_HD"/>
    <property type="match status" value="1"/>
</dbReference>
<dbReference type="RefSeq" id="WP_030557343.1">
    <property type="nucleotide sequence ID" value="NZ_BMUB01000022.1"/>
</dbReference>
<proteinExistence type="inferred from homology"/>
<dbReference type="CDD" id="cd09641">
    <property type="entry name" value="Cas3''_I"/>
    <property type="match status" value="1"/>
</dbReference>
<comment type="caution">
    <text evidence="10">The sequence shown here is derived from an EMBL/GenBank/DDBJ whole genome shotgun (WGS) entry which is preliminary data.</text>
</comment>
<evidence type="ECO:0000256" key="4">
    <source>
        <dbReference type="ARBA" id="ARBA00022723"/>
    </source>
</evidence>
<keyword evidence="7" id="KW-0347">Helicase</keyword>
<dbReference type="SUPFAM" id="SSF52540">
    <property type="entry name" value="P-loop containing nucleoside triphosphate hydrolases"/>
    <property type="match status" value="1"/>
</dbReference>